<feature type="domain" description="Putative DnaT-like" evidence="1">
    <location>
        <begin position="4"/>
        <end position="160"/>
    </location>
</feature>
<keyword evidence="3" id="KW-1185">Reference proteome</keyword>
<dbReference type="GeneID" id="26643446"/>
<accession>A0A0E3GMJ4</accession>
<dbReference type="Proteomes" id="UP000033024">
    <property type="component" value="Segment"/>
</dbReference>
<dbReference type="OrthoDB" id="18254at10239"/>
<dbReference type="RefSeq" id="YP_009216947.1">
    <property type="nucleotide sequence ID" value="NC_028997.1"/>
</dbReference>
<dbReference type="Pfam" id="PF20557">
    <property type="entry name" value="DnaT_2"/>
    <property type="match status" value="1"/>
</dbReference>
<protein>
    <recommendedName>
        <fullName evidence="1">Putative DnaT-like domain-containing protein</fullName>
    </recommendedName>
</protein>
<evidence type="ECO:0000259" key="1">
    <source>
        <dbReference type="Pfam" id="PF20557"/>
    </source>
</evidence>
<organism evidence="2 3">
    <name type="scientific">Enterobacteria phage JenP2</name>
    <dbReference type="NCBI Taxonomy" id="1610838"/>
    <lineage>
        <taxon>Viruses</taxon>
        <taxon>Duplodnaviria</taxon>
        <taxon>Heunggongvirae</taxon>
        <taxon>Uroviricota</taxon>
        <taxon>Caudoviricetes</taxon>
        <taxon>Queuovirinae</taxon>
        <taxon>Nonagvirus</taxon>
        <taxon>Nonagvirus JenP2</taxon>
    </lineage>
</organism>
<evidence type="ECO:0000313" key="2">
    <source>
        <dbReference type="EMBL" id="AKA60962.1"/>
    </source>
</evidence>
<dbReference type="EMBL" id="KP719133">
    <property type="protein sequence ID" value="AKA60962.1"/>
    <property type="molecule type" value="Genomic_DNA"/>
</dbReference>
<reference evidence="2 3" key="1">
    <citation type="journal article" date="2015" name="Genome Announc.">
        <title>Complete Genome Sequences of Four Novel Escherichia coli Bacteriophages Belonging to New Phage Groups.</title>
        <authorList>
            <person name="Carstens A.B."/>
            <person name="Kot W."/>
            <person name="Hansen L.H."/>
        </authorList>
    </citation>
    <scope>NUCLEOTIDE SEQUENCE [LARGE SCALE GENOMIC DNA]</scope>
</reference>
<sequence length="167" mass="18429">MTVTIIVEDGSCVPNANSYIDVEYATQYLEDRGVTVPAEDKLKPMLINAMDFMESLNRYKGKRTNQDQELQFPRSGLYSDGVEIPGNTIPVAIKRAQAQLVADTVQSGKPLLSNSTSYALKKRVLGPLTLEYAVGQSAVLESATPHPRFWALINDYLRSSSSQGVMR</sequence>
<proteinExistence type="predicted"/>
<dbReference type="InterPro" id="IPR046787">
    <property type="entry name" value="DnaT_2"/>
</dbReference>
<evidence type="ECO:0000313" key="3">
    <source>
        <dbReference type="Proteomes" id="UP000033024"/>
    </source>
</evidence>
<reference evidence="3" key="2">
    <citation type="submission" date="2015-01" db="EMBL/GenBank/DDBJ databases">
        <title>Complete sequence of three novel 9g-like phages.</title>
        <authorList>
            <person name="Carstens A.B."/>
            <person name="Hansen L.H."/>
            <person name="Kot W."/>
        </authorList>
    </citation>
    <scope>NUCLEOTIDE SEQUENCE [LARGE SCALE GENOMIC DNA]</scope>
</reference>
<dbReference type="KEGG" id="vg:26643446"/>
<name>A0A0E3GMJ4_9CAUD</name>